<dbReference type="InterPro" id="IPR036430">
    <property type="entry name" value="RNase_T2-like_sf"/>
</dbReference>
<organism evidence="4 5">
    <name type="scientific">Altericroceibacterium indicum</name>
    <dbReference type="NCBI Taxonomy" id="374177"/>
    <lineage>
        <taxon>Bacteria</taxon>
        <taxon>Pseudomonadati</taxon>
        <taxon>Pseudomonadota</taxon>
        <taxon>Alphaproteobacteria</taxon>
        <taxon>Sphingomonadales</taxon>
        <taxon>Erythrobacteraceae</taxon>
        <taxon>Altericroceibacterium</taxon>
    </lineage>
</organism>
<evidence type="ECO:0000256" key="3">
    <source>
        <dbReference type="SAM" id="SignalP"/>
    </source>
</evidence>
<keyword evidence="5" id="KW-1185">Reference proteome</keyword>
<protein>
    <submittedName>
        <fullName evidence="4">Ribonuclease T</fullName>
    </submittedName>
</protein>
<dbReference type="Pfam" id="PF00445">
    <property type="entry name" value="Ribonuclease_T2"/>
    <property type="match status" value="1"/>
</dbReference>
<dbReference type="Proteomes" id="UP000460561">
    <property type="component" value="Unassembled WGS sequence"/>
</dbReference>
<dbReference type="GO" id="GO:0003723">
    <property type="term" value="F:RNA binding"/>
    <property type="evidence" value="ECO:0007669"/>
    <property type="project" value="InterPro"/>
</dbReference>
<dbReference type="Gene3D" id="3.90.730.10">
    <property type="entry name" value="Ribonuclease T2-like"/>
    <property type="match status" value="1"/>
</dbReference>
<dbReference type="PROSITE" id="PS00530">
    <property type="entry name" value="RNASE_T2_1"/>
    <property type="match status" value="1"/>
</dbReference>
<feature type="chain" id="PRO_5033049890" evidence="3">
    <location>
        <begin position="19"/>
        <end position="233"/>
    </location>
</feature>
<sequence>MVVGAVLLGLTCPTSALAQAYQCSVPGRAVSVPPVTQEGPSRKTQISGYTLALSWSPEYCQMHKDNPRDWRQCSGKAGLFGFIVHGLWPEGSRHYPQYCSSPAPFLSGAEAARNLCMTPSARLLAHEWAKHGTCMARSPETYFKITRILWNSLRWPDFDRISRKKGLTAGDVRQAFADANPYWEVPHIGLVIDKKGWLEEMRLCYGTDFMPKACKAARFGPADSTPVKIWRGL</sequence>
<evidence type="ECO:0000313" key="5">
    <source>
        <dbReference type="Proteomes" id="UP000460561"/>
    </source>
</evidence>
<dbReference type="AlphaFoldDB" id="A0A845A867"/>
<name>A0A845A867_9SPHN</name>
<evidence type="ECO:0000256" key="1">
    <source>
        <dbReference type="ARBA" id="ARBA00007469"/>
    </source>
</evidence>
<dbReference type="GO" id="GO:0006401">
    <property type="term" value="P:RNA catabolic process"/>
    <property type="evidence" value="ECO:0007669"/>
    <property type="project" value="UniProtKB-ARBA"/>
</dbReference>
<dbReference type="InterPro" id="IPR033130">
    <property type="entry name" value="RNase_T2_His_AS_2"/>
</dbReference>
<dbReference type="EMBL" id="WTYQ01000003">
    <property type="protein sequence ID" value="MXP26410.1"/>
    <property type="molecule type" value="Genomic_DNA"/>
</dbReference>
<keyword evidence="3" id="KW-0732">Signal</keyword>
<reference evidence="4 5" key="1">
    <citation type="submission" date="2019-12" db="EMBL/GenBank/DDBJ databases">
        <title>Genomic-based taxomic classification of the family Erythrobacteraceae.</title>
        <authorList>
            <person name="Xu L."/>
        </authorList>
    </citation>
    <scope>NUCLEOTIDE SEQUENCE [LARGE SCALE GENOMIC DNA]</scope>
    <source>
        <strain evidence="4 5">DSM 18604</strain>
    </source>
</reference>
<dbReference type="InterPro" id="IPR018188">
    <property type="entry name" value="RNase_T2_His_AS_1"/>
</dbReference>
<comment type="caution">
    <text evidence="4">The sequence shown here is derived from an EMBL/GenBank/DDBJ whole genome shotgun (WGS) entry which is preliminary data.</text>
</comment>
<comment type="similarity">
    <text evidence="1 2">Belongs to the RNase T2 family.</text>
</comment>
<dbReference type="PANTHER" id="PTHR11240">
    <property type="entry name" value="RIBONUCLEASE T2"/>
    <property type="match status" value="1"/>
</dbReference>
<accession>A0A845A867</accession>
<feature type="signal peptide" evidence="3">
    <location>
        <begin position="1"/>
        <end position="18"/>
    </location>
</feature>
<dbReference type="PROSITE" id="PS00531">
    <property type="entry name" value="RNASE_T2_2"/>
    <property type="match status" value="1"/>
</dbReference>
<dbReference type="SUPFAM" id="SSF55895">
    <property type="entry name" value="Ribonuclease Rh-like"/>
    <property type="match status" value="1"/>
</dbReference>
<dbReference type="InterPro" id="IPR001568">
    <property type="entry name" value="RNase_T2-like"/>
</dbReference>
<dbReference type="PANTHER" id="PTHR11240:SF22">
    <property type="entry name" value="RIBONUCLEASE T2"/>
    <property type="match status" value="1"/>
</dbReference>
<gene>
    <name evidence="4" type="ORF">GRI39_10210</name>
</gene>
<dbReference type="GO" id="GO:0033897">
    <property type="term" value="F:ribonuclease T2 activity"/>
    <property type="evidence" value="ECO:0007669"/>
    <property type="project" value="InterPro"/>
</dbReference>
<dbReference type="OrthoDB" id="4720638at2"/>
<evidence type="ECO:0000256" key="2">
    <source>
        <dbReference type="RuleBase" id="RU004328"/>
    </source>
</evidence>
<proteinExistence type="inferred from homology"/>
<evidence type="ECO:0000313" key="4">
    <source>
        <dbReference type="EMBL" id="MXP26410.1"/>
    </source>
</evidence>